<accession>A0A9P7M4W0</accession>
<dbReference type="AlphaFoldDB" id="A0A9P7M4W0"/>
<proteinExistence type="inferred from homology"/>
<feature type="compositionally biased region" description="Polar residues" evidence="15">
    <location>
        <begin position="21"/>
        <end position="34"/>
    </location>
</feature>
<evidence type="ECO:0000256" key="9">
    <source>
        <dbReference type="ARBA" id="ARBA00022829"/>
    </source>
</evidence>
<dbReference type="Proteomes" id="UP000706124">
    <property type="component" value="Unassembled WGS sequence"/>
</dbReference>
<gene>
    <name evidence="16" type="ORF">E4U60_007358</name>
</gene>
<comment type="caution">
    <text evidence="16">The sequence shown here is derived from an EMBL/GenBank/DDBJ whole genome shotgun (WGS) entry which is preliminary data.</text>
</comment>
<evidence type="ECO:0000256" key="11">
    <source>
        <dbReference type="ARBA" id="ARBA00023212"/>
    </source>
</evidence>
<evidence type="ECO:0000256" key="6">
    <source>
        <dbReference type="ARBA" id="ARBA00022454"/>
    </source>
</evidence>
<dbReference type="Pfam" id="PF08653">
    <property type="entry name" value="DASH_Dam1"/>
    <property type="match status" value="1"/>
</dbReference>
<evidence type="ECO:0000256" key="2">
    <source>
        <dbReference type="ARBA" id="ARBA00004186"/>
    </source>
</evidence>
<sequence length="197" mass="21482">MQDFGGKHHDDIVRGEKRSRPTTPLRPSSISSFRDSTRDAGKDAPSFPLNTFEPAFTELSDGLADLEANMMHFQLMHESLSRFSESFASFLYGLNMNAFCADFPEGPILESFGRSRGPEENSSSGPGVDFEATFMTTDTSFVDNPPTSTKTQPKSTAGASRQSRLPFVKGQSTTGTLIRRTRGGRSKLLGVRGQTAS</sequence>
<protein>
    <recommendedName>
        <fullName evidence="5">DASH complex subunit DAM1</fullName>
    </recommendedName>
    <alternativeName>
        <fullName evidence="14">Outer kinetochore protein DAM1</fullName>
    </alternativeName>
</protein>
<evidence type="ECO:0000256" key="3">
    <source>
        <dbReference type="ARBA" id="ARBA00004629"/>
    </source>
</evidence>
<evidence type="ECO:0000313" key="16">
    <source>
        <dbReference type="EMBL" id="KAG5929638.1"/>
    </source>
</evidence>
<keyword evidence="13" id="KW-0137">Centromere</keyword>
<feature type="compositionally biased region" description="Basic and acidic residues" evidence="15">
    <location>
        <begin position="1"/>
        <end position="19"/>
    </location>
</feature>
<dbReference type="PANTHER" id="PTHR28113:SF1">
    <property type="entry name" value="DASH COMPLEX SUBUNIT DAM1"/>
    <property type="match status" value="1"/>
</dbReference>
<keyword evidence="10" id="KW-0995">Kinetochore</keyword>
<dbReference type="OrthoDB" id="5586015at2759"/>
<evidence type="ECO:0000256" key="7">
    <source>
        <dbReference type="ARBA" id="ARBA00022490"/>
    </source>
</evidence>
<feature type="region of interest" description="Disordered" evidence="15">
    <location>
        <begin position="1"/>
        <end position="47"/>
    </location>
</feature>
<evidence type="ECO:0000256" key="13">
    <source>
        <dbReference type="ARBA" id="ARBA00023328"/>
    </source>
</evidence>
<evidence type="ECO:0000256" key="4">
    <source>
        <dbReference type="ARBA" id="ARBA00010073"/>
    </source>
</evidence>
<dbReference type="PANTHER" id="PTHR28113">
    <property type="entry name" value="DASH COMPLEX SUBUNIT DAM1"/>
    <property type="match status" value="1"/>
</dbReference>
<dbReference type="GO" id="GO:0044732">
    <property type="term" value="C:mitotic spindle pole body"/>
    <property type="evidence" value="ECO:0007669"/>
    <property type="project" value="TreeGrafter"/>
</dbReference>
<evidence type="ECO:0000256" key="12">
    <source>
        <dbReference type="ARBA" id="ARBA00023242"/>
    </source>
</evidence>
<keyword evidence="6" id="KW-0158">Chromosome</keyword>
<dbReference type="InterPro" id="IPR013962">
    <property type="entry name" value="DASH_Dam1"/>
</dbReference>
<evidence type="ECO:0000256" key="5">
    <source>
        <dbReference type="ARBA" id="ARBA00020497"/>
    </source>
</evidence>
<evidence type="ECO:0000256" key="1">
    <source>
        <dbReference type="ARBA" id="ARBA00004123"/>
    </source>
</evidence>
<dbReference type="EMBL" id="SRPO01000817">
    <property type="protein sequence ID" value="KAG5929638.1"/>
    <property type="molecule type" value="Genomic_DNA"/>
</dbReference>
<evidence type="ECO:0000256" key="10">
    <source>
        <dbReference type="ARBA" id="ARBA00022838"/>
    </source>
</evidence>
<keyword evidence="9" id="KW-0159">Chromosome partition</keyword>
<evidence type="ECO:0000313" key="17">
    <source>
        <dbReference type="Proteomes" id="UP000706124"/>
    </source>
</evidence>
<evidence type="ECO:0000256" key="15">
    <source>
        <dbReference type="SAM" id="MobiDB-lite"/>
    </source>
</evidence>
<comment type="similarity">
    <text evidence="4">Belongs to the DASH complex DAM1 family.</text>
</comment>
<dbReference type="GO" id="GO:1990537">
    <property type="term" value="C:mitotic spindle polar microtubule"/>
    <property type="evidence" value="ECO:0007669"/>
    <property type="project" value="TreeGrafter"/>
</dbReference>
<feature type="region of interest" description="Disordered" evidence="15">
    <location>
        <begin position="137"/>
        <end position="197"/>
    </location>
</feature>
<keyword evidence="12" id="KW-0539">Nucleus</keyword>
<organism evidence="16 17">
    <name type="scientific">Claviceps pazoutovae</name>
    <dbReference type="NCBI Taxonomy" id="1649127"/>
    <lineage>
        <taxon>Eukaryota</taxon>
        <taxon>Fungi</taxon>
        <taxon>Dikarya</taxon>
        <taxon>Ascomycota</taxon>
        <taxon>Pezizomycotina</taxon>
        <taxon>Sordariomycetes</taxon>
        <taxon>Hypocreomycetidae</taxon>
        <taxon>Hypocreales</taxon>
        <taxon>Clavicipitaceae</taxon>
        <taxon>Claviceps</taxon>
    </lineage>
</organism>
<name>A0A9P7M4W0_9HYPO</name>
<dbReference type="GO" id="GO:1990758">
    <property type="term" value="P:mitotic sister chromatid biorientation"/>
    <property type="evidence" value="ECO:0007669"/>
    <property type="project" value="TreeGrafter"/>
</dbReference>
<comment type="subcellular location">
    <subcellularLocation>
        <location evidence="3">Chromosome</location>
        <location evidence="3">Centromere</location>
        <location evidence="3">Kinetochore</location>
    </subcellularLocation>
    <subcellularLocation>
        <location evidence="2">Cytoplasm</location>
        <location evidence="2">Cytoskeleton</location>
        <location evidence="2">Spindle</location>
    </subcellularLocation>
    <subcellularLocation>
        <location evidence="1">Nucleus</location>
    </subcellularLocation>
</comment>
<reference evidence="16 17" key="1">
    <citation type="journal article" date="2020" name="bioRxiv">
        <title>Whole genome comparisons of ergot fungi reveals the divergence and evolution of species within the genus Claviceps are the result of varying mechanisms driving genome evolution and host range expansion.</title>
        <authorList>
            <person name="Wyka S.A."/>
            <person name="Mondo S.J."/>
            <person name="Liu M."/>
            <person name="Dettman J."/>
            <person name="Nalam V."/>
            <person name="Broders K.D."/>
        </authorList>
    </citation>
    <scope>NUCLEOTIDE SEQUENCE [LARGE SCALE GENOMIC DNA]</scope>
    <source>
        <strain evidence="16 17">CCC 1485</strain>
    </source>
</reference>
<evidence type="ECO:0000256" key="14">
    <source>
        <dbReference type="ARBA" id="ARBA00030453"/>
    </source>
</evidence>
<keyword evidence="8" id="KW-0493">Microtubule</keyword>
<keyword evidence="17" id="KW-1185">Reference proteome</keyword>
<feature type="compositionally biased region" description="Low complexity" evidence="15">
    <location>
        <begin position="145"/>
        <end position="156"/>
    </location>
</feature>
<dbReference type="GO" id="GO:0042729">
    <property type="term" value="C:DASH complex"/>
    <property type="evidence" value="ECO:0007669"/>
    <property type="project" value="InterPro"/>
</dbReference>
<keyword evidence="7" id="KW-0963">Cytoplasm</keyword>
<evidence type="ECO:0000256" key="8">
    <source>
        <dbReference type="ARBA" id="ARBA00022701"/>
    </source>
</evidence>
<keyword evidence="11" id="KW-0206">Cytoskeleton</keyword>